<keyword evidence="5" id="KW-0805">Transcription regulation</keyword>
<dbReference type="GO" id="GO:0005829">
    <property type="term" value="C:cytosol"/>
    <property type="evidence" value="ECO:0007669"/>
    <property type="project" value="TreeGrafter"/>
</dbReference>
<sequence length="112" mass="12260">MKLVTAVIKPFKLDEVRAALLAFGVQGMTVSESSGYGRQRGHTEVYRGAEYTVELLPKVRLEILVDDEDSDDVVDVIVRAARTGKIGDGKVWTSTVENVVRVRTGEKGPEAL</sequence>
<dbReference type="InterPro" id="IPR015867">
    <property type="entry name" value="N-reg_PII/ATP_PRibTrfase_C"/>
</dbReference>
<dbReference type="EMBL" id="SZZH01000001">
    <property type="protein sequence ID" value="TKV60522.1"/>
    <property type="molecule type" value="Genomic_DNA"/>
</dbReference>
<evidence type="ECO:0000256" key="3">
    <source>
        <dbReference type="ARBA" id="ARBA00022553"/>
    </source>
</evidence>
<dbReference type="PROSITE" id="PS00496">
    <property type="entry name" value="PII_GLNB_UMP"/>
    <property type="match status" value="1"/>
</dbReference>
<dbReference type="PANTHER" id="PTHR30115">
    <property type="entry name" value="NITROGEN REGULATORY PROTEIN P-II"/>
    <property type="match status" value="1"/>
</dbReference>
<dbReference type="RefSeq" id="WP_137447826.1">
    <property type="nucleotide sequence ID" value="NZ_SZZH01000001.1"/>
</dbReference>
<dbReference type="Gene3D" id="3.30.70.120">
    <property type="match status" value="1"/>
</dbReference>
<dbReference type="SMART" id="SM00938">
    <property type="entry name" value="P-II"/>
    <property type="match status" value="1"/>
</dbReference>
<feature type="modified residue" description="O-UMP-tyrosine" evidence="7">
    <location>
        <position position="51"/>
    </location>
</feature>
<dbReference type="SUPFAM" id="SSF54913">
    <property type="entry name" value="GlnB-like"/>
    <property type="match status" value="1"/>
</dbReference>
<evidence type="ECO:0000256" key="7">
    <source>
        <dbReference type="PIRSR" id="PIRSR039144-50"/>
    </source>
</evidence>
<protein>
    <recommendedName>
        <fullName evidence="2">Nitrogen regulatory protein P-II</fullName>
    </recommendedName>
</protein>
<reference evidence="9 10" key="1">
    <citation type="submission" date="2019-05" db="EMBL/GenBank/DDBJ databases">
        <title>Nakamurella sp. N5BH11, whole genome shotgun sequence.</title>
        <authorList>
            <person name="Tuo L."/>
        </authorList>
    </citation>
    <scope>NUCLEOTIDE SEQUENCE [LARGE SCALE GENOMIC DNA]</scope>
    <source>
        <strain evidence="9 10">N5BH11</strain>
    </source>
</reference>
<comment type="caution">
    <text evidence="9">The sequence shown here is derived from an EMBL/GenBank/DDBJ whole genome shotgun (WGS) entry which is preliminary data.</text>
</comment>
<accession>A0A4U6QK83</accession>
<organism evidence="9 10">
    <name type="scientific">Nakamurella flava</name>
    <dbReference type="NCBI Taxonomy" id="2576308"/>
    <lineage>
        <taxon>Bacteria</taxon>
        <taxon>Bacillati</taxon>
        <taxon>Actinomycetota</taxon>
        <taxon>Actinomycetes</taxon>
        <taxon>Nakamurellales</taxon>
        <taxon>Nakamurellaceae</taxon>
        <taxon>Nakamurella</taxon>
    </lineage>
</organism>
<name>A0A4U6QK83_9ACTN</name>
<keyword evidence="4" id="KW-0547">Nucleotide-binding</keyword>
<evidence type="ECO:0000256" key="8">
    <source>
        <dbReference type="PIRSR" id="PIRSR602187-50"/>
    </source>
</evidence>
<evidence type="ECO:0000256" key="1">
    <source>
        <dbReference type="ARBA" id="ARBA00011233"/>
    </source>
</evidence>
<dbReference type="PROSITE" id="PS51343">
    <property type="entry name" value="PII_GLNB_DOM"/>
    <property type="match status" value="1"/>
</dbReference>
<dbReference type="InterPro" id="IPR002332">
    <property type="entry name" value="N-reg_PII_urydylation_site"/>
</dbReference>
<evidence type="ECO:0000313" key="9">
    <source>
        <dbReference type="EMBL" id="TKV60522.1"/>
    </source>
</evidence>
<evidence type="ECO:0000256" key="2">
    <source>
        <dbReference type="ARBA" id="ARBA00015681"/>
    </source>
</evidence>
<dbReference type="InterPro" id="IPR002187">
    <property type="entry name" value="N-reg_PII"/>
</dbReference>
<dbReference type="GO" id="GO:0030234">
    <property type="term" value="F:enzyme regulator activity"/>
    <property type="evidence" value="ECO:0007669"/>
    <property type="project" value="InterPro"/>
</dbReference>
<dbReference type="GO" id="GO:0006808">
    <property type="term" value="P:regulation of nitrogen utilization"/>
    <property type="evidence" value="ECO:0007669"/>
    <property type="project" value="InterPro"/>
</dbReference>
<gene>
    <name evidence="9" type="ORF">FDO65_02090</name>
</gene>
<evidence type="ECO:0000256" key="4">
    <source>
        <dbReference type="ARBA" id="ARBA00022741"/>
    </source>
</evidence>
<keyword evidence="6" id="KW-0804">Transcription</keyword>
<dbReference type="Proteomes" id="UP000306985">
    <property type="component" value="Unassembled WGS sequence"/>
</dbReference>
<dbReference type="Pfam" id="PF00543">
    <property type="entry name" value="P-II"/>
    <property type="match status" value="1"/>
</dbReference>
<comment type="subunit">
    <text evidence="1">Homotrimer.</text>
</comment>
<evidence type="ECO:0000256" key="5">
    <source>
        <dbReference type="ARBA" id="ARBA00023015"/>
    </source>
</evidence>
<proteinExistence type="predicted"/>
<keyword evidence="3 8" id="KW-0597">Phosphoprotein</keyword>
<dbReference type="GO" id="GO:0005524">
    <property type="term" value="F:ATP binding"/>
    <property type="evidence" value="ECO:0007669"/>
    <property type="project" value="TreeGrafter"/>
</dbReference>
<keyword evidence="10" id="KW-1185">Reference proteome</keyword>
<evidence type="ECO:0000256" key="6">
    <source>
        <dbReference type="ARBA" id="ARBA00023163"/>
    </source>
</evidence>
<dbReference type="PANTHER" id="PTHR30115:SF11">
    <property type="entry name" value="NITROGEN REGULATORY PROTEIN P-II HOMOLOG"/>
    <property type="match status" value="1"/>
</dbReference>
<dbReference type="InterPro" id="IPR011322">
    <property type="entry name" value="N-reg_PII-like_a/b"/>
</dbReference>
<evidence type="ECO:0000313" key="10">
    <source>
        <dbReference type="Proteomes" id="UP000306985"/>
    </source>
</evidence>
<dbReference type="PIRSF" id="PIRSF039144">
    <property type="entry name" value="GlnB"/>
    <property type="match status" value="1"/>
</dbReference>
<dbReference type="OrthoDB" id="9802729at2"/>
<dbReference type="PRINTS" id="PR00340">
    <property type="entry name" value="PIIGLNB"/>
</dbReference>
<dbReference type="AlphaFoldDB" id="A0A4U6QK83"/>